<accession>D8P990</accession>
<dbReference type="Proteomes" id="UP000001660">
    <property type="component" value="Chromosome"/>
</dbReference>
<dbReference type="OrthoDB" id="262740at2"/>
<dbReference type="eggNOG" id="COG3500">
    <property type="taxonomic scope" value="Bacteria"/>
</dbReference>
<protein>
    <recommendedName>
        <fullName evidence="3">Phage protein D</fullName>
    </recommendedName>
</protein>
<gene>
    <name evidence="1" type="ORF">NIDE2231</name>
</gene>
<reference evidence="1 2" key="1">
    <citation type="journal article" date="2010" name="Proc. Natl. Acad. Sci. U.S.A.">
        <title>A Nitrospira metagenome illuminates the physiology and evolution of globally important nitrite-oxidizing bacteria.</title>
        <authorList>
            <person name="Lucker S."/>
            <person name="Wagner M."/>
            <person name="Maixner F."/>
            <person name="Pelletier E."/>
            <person name="Koch H."/>
            <person name="Vacherie B."/>
            <person name="Rattei T."/>
            <person name="Sinninghe Damste J."/>
            <person name="Spieck E."/>
            <person name="Le Paslier D."/>
            <person name="Daims H."/>
        </authorList>
    </citation>
    <scope>NUCLEOTIDE SEQUENCE [LARGE SCALE GENOMIC DNA]</scope>
</reference>
<evidence type="ECO:0000313" key="1">
    <source>
        <dbReference type="EMBL" id="CBK41947.1"/>
    </source>
</evidence>
<evidence type="ECO:0000313" key="2">
    <source>
        <dbReference type="Proteomes" id="UP000001660"/>
    </source>
</evidence>
<proteinExistence type="predicted"/>
<dbReference type="KEGG" id="nde:NIDE2231"/>
<dbReference type="STRING" id="330214.NIDE2231"/>
<dbReference type="AlphaFoldDB" id="D8P990"/>
<organism evidence="1 2">
    <name type="scientific">Nitrospira defluvii</name>
    <dbReference type="NCBI Taxonomy" id="330214"/>
    <lineage>
        <taxon>Bacteria</taxon>
        <taxon>Pseudomonadati</taxon>
        <taxon>Nitrospirota</taxon>
        <taxon>Nitrospiria</taxon>
        <taxon>Nitrospirales</taxon>
        <taxon>Nitrospiraceae</taxon>
        <taxon>Nitrospira</taxon>
    </lineage>
</organism>
<name>D8P990_9BACT</name>
<sequence>MLKGIHLTLLAGPVVPFPVPQPVLEALTEVEVTSATGTAGGFQLRFTIQNKSPLQQAFLVAATQMPLMRVILVATINLIPHVLMDGVITTQEISSGEQPGESTLTITGEDLTKVMDLQAFDGLPYPAMPDNVRVMAILAKYAVFGMIPLVIPPIAFNVPIPTMRIPSQQGTDLNYILELARKSGYVFYVEPGPAPGTNTAYWGPQIKVGIPQPALNVDMDFDRNVESLNFQFNSTKKDLPIVMIHNALTKVPIPIPIPDINPLQPPLGLVGPPVTKLTMLKATGKLSPPEALSEGLTAASESMDAVTGSGSLDVGRYGRLLKARGLVGVRGAGLAFDGLYYVESVTTTIKRGSCKQNFRLTRNGLVSITPMVPV</sequence>
<dbReference type="EMBL" id="FP929003">
    <property type="protein sequence ID" value="CBK41947.1"/>
    <property type="molecule type" value="Genomic_DNA"/>
</dbReference>
<dbReference type="HOGENOM" id="CLU_730987_0_0_0"/>
<evidence type="ECO:0008006" key="3">
    <source>
        <dbReference type="Google" id="ProtNLM"/>
    </source>
</evidence>
<keyword evidence="2" id="KW-1185">Reference proteome</keyword>